<evidence type="ECO:0000256" key="1">
    <source>
        <dbReference type="SAM" id="SignalP"/>
    </source>
</evidence>
<evidence type="ECO:0000313" key="2">
    <source>
        <dbReference type="EnsemblMetazoa" id="BGLB020215-PB"/>
    </source>
</evidence>
<organism evidence="2 3">
    <name type="scientific">Biomphalaria glabrata</name>
    <name type="common">Bloodfluke planorb</name>
    <name type="synonym">Freshwater snail</name>
    <dbReference type="NCBI Taxonomy" id="6526"/>
    <lineage>
        <taxon>Eukaryota</taxon>
        <taxon>Metazoa</taxon>
        <taxon>Spiralia</taxon>
        <taxon>Lophotrochozoa</taxon>
        <taxon>Mollusca</taxon>
        <taxon>Gastropoda</taxon>
        <taxon>Heterobranchia</taxon>
        <taxon>Euthyneura</taxon>
        <taxon>Panpulmonata</taxon>
        <taxon>Hygrophila</taxon>
        <taxon>Lymnaeoidea</taxon>
        <taxon>Planorbidae</taxon>
        <taxon>Biomphalaria</taxon>
    </lineage>
</organism>
<reference evidence="2" key="1">
    <citation type="submission" date="2020-05" db="UniProtKB">
        <authorList>
            <consortium name="EnsemblMetazoa"/>
        </authorList>
    </citation>
    <scope>IDENTIFICATION</scope>
    <source>
        <strain evidence="2">BB02</strain>
    </source>
</reference>
<dbReference type="AlphaFoldDB" id="A0A2C9KIW9"/>
<proteinExistence type="predicted"/>
<dbReference type="EnsemblMetazoa" id="BGLB020215-RB">
    <property type="protein sequence ID" value="BGLB020215-PB"/>
    <property type="gene ID" value="BGLB020215"/>
</dbReference>
<feature type="chain" id="PRO_5012948613" evidence="1">
    <location>
        <begin position="17"/>
        <end position="185"/>
    </location>
</feature>
<dbReference type="VEuPathDB" id="VectorBase:BGLB020215"/>
<evidence type="ECO:0000313" key="3">
    <source>
        <dbReference type="Proteomes" id="UP000076420"/>
    </source>
</evidence>
<dbReference type="PROSITE" id="PS51257">
    <property type="entry name" value="PROKAR_LIPOPROTEIN"/>
    <property type="match status" value="1"/>
</dbReference>
<name>A0A2C9KIW9_BIOGL</name>
<dbReference type="Proteomes" id="UP000076420">
    <property type="component" value="Unassembled WGS sequence"/>
</dbReference>
<protein>
    <submittedName>
        <fullName evidence="2">Uncharacterized protein</fullName>
    </submittedName>
</protein>
<accession>A0A2C9KIW9</accession>
<feature type="signal peptide" evidence="1">
    <location>
        <begin position="1"/>
        <end position="16"/>
    </location>
</feature>
<sequence>MKIVTFIFVISAISLAACTQDSVPICLPYLLQSLFVRFETSDYGVQAWNFETNMAAKHTISKNIRTVYNLTERVEYNIDLSTGSCEKFPMKPSEVIARCLPSSARQYSPNDSFVGYGQYSLPMQAFEVDLPEGGLARVAFTVSEPAFILASQLTGFSSERIESYFYFDSAMTADPVLFVLPPSCP</sequence>
<dbReference type="OrthoDB" id="6133556at2759"/>
<keyword evidence="1" id="KW-0732">Signal</keyword>
<dbReference type="VEuPathDB" id="VectorBase:BGLAX_050336"/>
<gene>
    <name evidence="2" type="primary">106054124</name>
</gene>